<dbReference type="InterPro" id="IPR032808">
    <property type="entry name" value="DoxX"/>
</dbReference>
<evidence type="ECO:0000313" key="10">
    <source>
        <dbReference type="Proteomes" id="UP001500635"/>
    </source>
</evidence>
<evidence type="ECO:0008006" key="11">
    <source>
        <dbReference type="Google" id="ProtNLM"/>
    </source>
</evidence>
<evidence type="ECO:0000256" key="4">
    <source>
        <dbReference type="ARBA" id="ARBA00022692"/>
    </source>
</evidence>
<keyword evidence="4 8" id="KW-0812">Transmembrane</keyword>
<keyword evidence="3" id="KW-1003">Cell membrane</keyword>
<comment type="similarity">
    <text evidence="2">Belongs to the DoxX family.</text>
</comment>
<reference evidence="10" key="1">
    <citation type="journal article" date="2019" name="Int. J. Syst. Evol. Microbiol.">
        <title>The Global Catalogue of Microorganisms (GCM) 10K type strain sequencing project: providing services to taxonomists for standard genome sequencing and annotation.</title>
        <authorList>
            <consortium name="The Broad Institute Genomics Platform"/>
            <consortium name="The Broad Institute Genome Sequencing Center for Infectious Disease"/>
            <person name="Wu L."/>
            <person name="Ma J."/>
        </authorList>
    </citation>
    <scope>NUCLEOTIDE SEQUENCE [LARGE SCALE GENOMIC DNA]</scope>
    <source>
        <strain evidence="10">JCM 17688</strain>
    </source>
</reference>
<feature type="region of interest" description="Disordered" evidence="7">
    <location>
        <begin position="1"/>
        <end position="179"/>
    </location>
</feature>
<accession>A0ABP8K6L0</accession>
<comment type="subcellular location">
    <subcellularLocation>
        <location evidence="1">Cell membrane</location>
        <topology evidence="1">Multi-pass membrane protein</topology>
    </subcellularLocation>
</comment>
<evidence type="ECO:0000256" key="3">
    <source>
        <dbReference type="ARBA" id="ARBA00022475"/>
    </source>
</evidence>
<keyword evidence="6 8" id="KW-0472">Membrane</keyword>
<evidence type="ECO:0000256" key="7">
    <source>
        <dbReference type="SAM" id="MobiDB-lite"/>
    </source>
</evidence>
<protein>
    <recommendedName>
        <fullName evidence="11">Oxidoreductase</fullName>
    </recommendedName>
</protein>
<proteinExistence type="inferred from homology"/>
<feature type="compositionally biased region" description="Basic and acidic residues" evidence="7">
    <location>
        <begin position="41"/>
        <end position="55"/>
    </location>
</feature>
<dbReference type="PANTHER" id="PTHR33452">
    <property type="entry name" value="OXIDOREDUCTASE CATD-RELATED"/>
    <property type="match status" value="1"/>
</dbReference>
<dbReference type="Proteomes" id="UP001500635">
    <property type="component" value="Unassembled WGS sequence"/>
</dbReference>
<feature type="compositionally biased region" description="Pro residues" evidence="7">
    <location>
        <begin position="111"/>
        <end position="120"/>
    </location>
</feature>
<keyword evidence="10" id="KW-1185">Reference proteome</keyword>
<dbReference type="RefSeq" id="WP_344999557.1">
    <property type="nucleotide sequence ID" value="NZ_BAABFR010000088.1"/>
</dbReference>
<evidence type="ECO:0000313" key="9">
    <source>
        <dbReference type="EMBL" id="GAA4401460.1"/>
    </source>
</evidence>
<evidence type="ECO:0000256" key="5">
    <source>
        <dbReference type="ARBA" id="ARBA00022989"/>
    </source>
</evidence>
<dbReference type="PANTHER" id="PTHR33452:SF1">
    <property type="entry name" value="INNER MEMBRANE PROTEIN YPHA-RELATED"/>
    <property type="match status" value="1"/>
</dbReference>
<name>A0ABP8K6L0_9ACTN</name>
<comment type="caution">
    <text evidence="9">The sequence shown here is derived from an EMBL/GenBank/DDBJ whole genome shotgun (WGS) entry which is preliminary data.</text>
</comment>
<sequence length="375" mass="38489">MSDNRSDKATSADPPATRDSAGSPMDRPTGELPRFGDTSEIGDRTGRILDPHDDSDTGIGPALPRYRDDPASGSFVARPADPPIGSSSVPDTSPGLSFGDYAGPTEAIPAPSAPTGPTVPIPADSAQRDQFGRLNNRRRGRERAAAARAEAEGLTVPIDAHGNPAESDVPRGRRFSGPTGADELEAARRASKRGTTDVGLLVLRVALGVILVGHGAQHLFGLWGGPGLGGFQKFLANSGPDGDPTLGFHHYVEVLAVANGVVELVGGVMLVVGVLTPIAASGALGAMIVAALYKLTLGGTGFEFFAAKSGIELELMLGCAAVGVLLAGPGRLSLDYGRGWARRPHAGSVAWLLAGIAGGVVIWIVFNGADPLVKH</sequence>
<evidence type="ECO:0000256" key="1">
    <source>
        <dbReference type="ARBA" id="ARBA00004651"/>
    </source>
</evidence>
<keyword evidence="5 8" id="KW-1133">Transmembrane helix</keyword>
<evidence type="ECO:0000256" key="8">
    <source>
        <dbReference type="SAM" id="Phobius"/>
    </source>
</evidence>
<gene>
    <name evidence="9" type="ORF">GCM10023147_41050</name>
</gene>
<evidence type="ECO:0000256" key="2">
    <source>
        <dbReference type="ARBA" id="ARBA00006679"/>
    </source>
</evidence>
<feature type="transmembrane region" description="Helical" evidence="8">
    <location>
        <begin position="305"/>
        <end position="328"/>
    </location>
</feature>
<feature type="transmembrane region" description="Helical" evidence="8">
    <location>
        <begin position="348"/>
        <end position="366"/>
    </location>
</feature>
<evidence type="ECO:0000256" key="6">
    <source>
        <dbReference type="ARBA" id="ARBA00023136"/>
    </source>
</evidence>
<dbReference type="EMBL" id="BAABFR010000088">
    <property type="protein sequence ID" value="GAA4401460.1"/>
    <property type="molecule type" value="Genomic_DNA"/>
</dbReference>
<feature type="transmembrane region" description="Helical" evidence="8">
    <location>
        <begin position="198"/>
        <end position="216"/>
    </location>
</feature>
<dbReference type="Pfam" id="PF07681">
    <property type="entry name" value="DoxX"/>
    <property type="match status" value="1"/>
</dbReference>
<dbReference type="InterPro" id="IPR051907">
    <property type="entry name" value="DoxX-like_oxidoreductase"/>
</dbReference>
<feature type="compositionally biased region" description="Basic and acidic residues" evidence="7">
    <location>
        <begin position="1"/>
        <end position="10"/>
    </location>
</feature>
<feature type="compositionally biased region" description="Basic and acidic residues" evidence="7">
    <location>
        <begin position="142"/>
        <end position="151"/>
    </location>
</feature>
<organism evidence="9 10">
    <name type="scientific">Tsukamurella soli</name>
    <dbReference type="NCBI Taxonomy" id="644556"/>
    <lineage>
        <taxon>Bacteria</taxon>
        <taxon>Bacillati</taxon>
        <taxon>Actinomycetota</taxon>
        <taxon>Actinomycetes</taxon>
        <taxon>Mycobacteriales</taxon>
        <taxon>Tsukamurellaceae</taxon>
        <taxon>Tsukamurella</taxon>
    </lineage>
</organism>
<feature type="compositionally biased region" description="Polar residues" evidence="7">
    <location>
        <begin position="85"/>
        <end position="95"/>
    </location>
</feature>